<organism evidence="1 2">
    <name type="scientific">Gossypium arboreum</name>
    <name type="common">Tree cotton</name>
    <name type="synonym">Gossypium nanking</name>
    <dbReference type="NCBI Taxonomy" id="29729"/>
    <lineage>
        <taxon>Eukaryota</taxon>
        <taxon>Viridiplantae</taxon>
        <taxon>Streptophyta</taxon>
        <taxon>Embryophyta</taxon>
        <taxon>Tracheophyta</taxon>
        <taxon>Spermatophyta</taxon>
        <taxon>Magnoliopsida</taxon>
        <taxon>eudicotyledons</taxon>
        <taxon>Gunneridae</taxon>
        <taxon>Pentapetalae</taxon>
        <taxon>rosids</taxon>
        <taxon>malvids</taxon>
        <taxon>Malvales</taxon>
        <taxon>Malvaceae</taxon>
        <taxon>Malvoideae</taxon>
        <taxon>Gossypium</taxon>
    </lineage>
</organism>
<sequence length="129" mass="14426">MLECHDTCYRHLLSFQGIGASSSSAISPCSFGTHFNREMREHWCSEHSRCILPVEHEAEVHFLPHLLHCPCLSPSNRVTQEGSHQPRPIYDSSSMLLRAPEYSGTVLIAHSHSSDVPTGHPKYAPHAND</sequence>
<comment type="caution">
    <text evidence="1">The sequence shown here is derived from an EMBL/GenBank/DDBJ whole genome shotgun (WGS) entry which is preliminary data.</text>
</comment>
<evidence type="ECO:0000313" key="1">
    <source>
        <dbReference type="EMBL" id="KAK5843356.1"/>
    </source>
</evidence>
<proteinExistence type="predicted"/>
<evidence type="ECO:0000313" key="2">
    <source>
        <dbReference type="Proteomes" id="UP001358586"/>
    </source>
</evidence>
<accession>A0ABR0QVK2</accession>
<protein>
    <submittedName>
        <fullName evidence="1">Uncharacterized protein</fullName>
    </submittedName>
</protein>
<keyword evidence="2" id="KW-1185">Reference proteome</keyword>
<gene>
    <name evidence="1" type="ORF">PVK06_005810</name>
</gene>
<dbReference type="Proteomes" id="UP001358586">
    <property type="component" value="Chromosome 2"/>
</dbReference>
<name>A0ABR0QVK2_GOSAR</name>
<dbReference type="EMBL" id="JARKNE010000002">
    <property type="protein sequence ID" value="KAK5843356.1"/>
    <property type="molecule type" value="Genomic_DNA"/>
</dbReference>
<reference evidence="1 2" key="1">
    <citation type="submission" date="2023-03" db="EMBL/GenBank/DDBJ databases">
        <title>WGS of Gossypium arboreum.</title>
        <authorList>
            <person name="Yu D."/>
        </authorList>
    </citation>
    <scope>NUCLEOTIDE SEQUENCE [LARGE SCALE GENOMIC DNA]</scope>
    <source>
        <tissue evidence="1">Leaf</tissue>
    </source>
</reference>